<reference evidence="1 2" key="1">
    <citation type="submission" date="2021-06" db="EMBL/GenBank/DDBJ databases">
        <title>Caerostris extrusa draft genome.</title>
        <authorList>
            <person name="Kono N."/>
            <person name="Arakawa K."/>
        </authorList>
    </citation>
    <scope>NUCLEOTIDE SEQUENCE [LARGE SCALE GENOMIC DNA]</scope>
</reference>
<organism evidence="1 2">
    <name type="scientific">Caerostris extrusa</name>
    <name type="common">Bark spider</name>
    <name type="synonym">Caerostris bankana</name>
    <dbReference type="NCBI Taxonomy" id="172846"/>
    <lineage>
        <taxon>Eukaryota</taxon>
        <taxon>Metazoa</taxon>
        <taxon>Ecdysozoa</taxon>
        <taxon>Arthropoda</taxon>
        <taxon>Chelicerata</taxon>
        <taxon>Arachnida</taxon>
        <taxon>Araneae</taxon>
        <taxon>Araneomorphae</taxon>
        <taxon>Entelegynae</taxon>
        <taxon>Araneoidea</taxon>
        <taxon>Araneidae</taxon>
        <taxon>Caerostris</taxon>
    </lineage>
</organism>
<sequence length="103" mass="11286">MLLVRGLLVGAWHGNKPFPWRTRINPSQSERTGVIPNPGHPAESGAIRFNDLSSSLLFFRGTSVFTSEGDPRGEDEQVTGMVFVAPRLIGEVFSAQKTWCTGI</sequence>
<dbReference type="AlphaFoldDB" id="A0AAV4X8E2"/>
<proteinExistence type="predicted"/>
<name>A0AAV4X8E2_CAEEX</name>
<protein>
    <submittedName>
        <fullName evidence="1">Uncharacterized protein</fullName>
    </submittedName>
</protein>
<keyword evidence="2" id="KW-1185">Reference proteome</keyword>
<evidence type="ECO:0000313" key="1">
    <source>
        <dbReference type="EMBL" id="GIY90226.1"/>
    </source>
</evidence>
<evidence type="ECO:0000313" key="2">
    <source>
        <dbReference type="Proteomes" id="UP001054945"/>
    </source>
</evidence>
<dbReference type="EMBL" id="BPLR01017304">
    <property type="protein sequence ID" value="GIY90226.1"/>
    <property type="molecule type" value="Genomic_DNA"/>
</dbReference>
<comment type="caution">
    <text evidence="1">The sequence shown here is derived from an EMBL/GenBank/DDBJ whole genome shotgun (WGS) entry which is preliminary data.</text>
</comment>
<accession>A0AAV4X8E2</accession>
<dbReference type="Proteomes" id="UP001054945">
    <property type="component" value="Unassembled WGS sequence"/>
</dbReference>
<gene>
    <name evidence="1" type="ORF">CEXT_186861</name>
</gene>